<dbReference type="SMART" id="SM00421">
    <property type="entry name" value="HTH_LUXR"/>
    <property type="match status" value="1"/>
</dbReference>
<name>A0A1I7BUN4_9RHOB</name>
<dbReference type="STRING" id="999627.SAMN05216236_11248"/>
<dbReference type="SUPFAM" id="SSF46894">
    <property type="entry name" value="C-terminal effector domain of the bipartite response regulators"/>
    <property type="match status" value="1"/>
</dbReference>
<gene>
    <name evidence="5" type="ORF">SAMN05216236_11248</name>
</gene>
<keyword evidence="1" id="KW-0805">Transcription regulation</keyword>
<dbReference type="eggNOG" id="COG2197">
    <property type="taxonomic scope" value="Bacteria"/>
</dbReference>
<protein>
    <submittedName>
        <fullName evidence="5">LuxR family transcriptional regulator</fullName>
    </submittedName>
</protein>
<dbReference type="EMBL" id="FPAW01000012">
    <property type="protein sequence ID" value="SFT90898.1"/>
    <property type="molecule type" value="Genomic_DNA"/>
</dbReference>
<evidence type="ECO:0000256" key="1">
    <source>
        <dbReference type="ARBA" id="ARBA00023015"/>
    </source>
</evidence>
<dbReference type="AlphaFoldDB" id="A0A1I7BUN4"/>
<dbReference type="Pfam" id="PF00196">
    <property type="entry name" value="GerE"/>
    <property type="match status" value="1"/>
</dbReference>
<dbReference type="PRINTS" id="PR00038">
    <property type="entry name" value="HTHLUXR"/>
</dbReference>
<dbReference type="OrthoDB" id="3679796at2"/>
<evidence type="ECO:0000313" key="6">
    <source>
        <dbReference type="Proteomes" id="UP000182466"/>
    </source>
</evidence>
<dbReference type="Gene3D" id="1.10.10.10">
    <property type="entry name" value="Winged helix-like DNA-binding domain superfamily/Winged helix DNA-binding domain"/>
    <property type="match status" value="1"/>
</dbReference>
<dbReference type="PANTHER" id="PTHR44688">
    <property type="entry name" value="DNA-BINDING TRANSCRIPTIONAL ACTIVATOR DEVR_DOSR"/>
    <property type="match status" value="1"/>
</dbReference>
<dbReference type="GO" id="GO:0003677">
    <property type="term" value="F:DNA binding"/>
    <property type="evidence" value="ECO:0007669"/>
    <property type="project" value="UniProtKB-KW"/>
</dbReference>
<reference evidence="5 6" key="1">
    <citation type="submission" date="2016-10" db="EMBL/GenBank/DDBJ databases">
        <authorList>
            <person name="de Groot N.N."/>
        </authorList>
    </citation>
    <scope>NUCLEOTIDE SEQUENCE [LARGE SCALE GENOMIC DNA]</scope>
    <source>
        <strain evidence="5 6">CGMCC 1.10959</strain>
    </source>
</reference>
<keyword evidence="6" id="KW-1185">Reference proteome</keyword>
<dbReference type="PROSITE" id="PS50043">
    <property type="entry name" value="HTH_LUXR_2"/>
    <property type="match status" value="1"/>
</dbReference>
<dbReference type="InterPro" id="IPR036388">
    <property type="entry name" value="WH-like_DNA-bd_sf"/>
</dbReference>
<dbReference type="InterPro" id="IPR016032">
    <property type="entry name" value="Sig_transdc_resp-reg_C-effctor"/>
</dbReference>
<dbReference type="InterPro" id="IPR000792">
    <property type="entry name" value="Tscrpt_reg_LuxR_C"/>
</dbReference>
<evidence type="ECO:0000313" key="5">
    <source>
        <dbReference type="EMBL" id="SFT90898.1"/>
    </source>
</evidence>
<dbReference type="RefSeq" id="WP_027264057.1">
    <property type="nucleotide sequence ID" value="NZ_FPAW01000012.1"/>
</dbReference>
<dbReference type="SUPFAM" id="SSF75516">
    <property type="entry name" value="Pheromone-binding domain of LuxR-like quorum-sensing transcription factors"/>
    <property type="match status" value="1"/>
</dbReference>
<keyword evidence="2" id="KW-0238">DNA-binding</keyword>
<evidence type="ECO:0000259" key="4">
    <source>
        <dbReference type="PROSITE" id="PS50043"/>
    </source>
</evidence>
<dbReference type="Proteomes" id="UP000182466">
    <property type="component" value="Unassembled WGS sequence"/>
</dbReference>
<dbReference type="CDD" id="cd06170">
    <property type="entry name" value="LuxR_C_like"/>
    <property type="match status" value="1"/>
</dbReference>
<dbReference type="PANTHER" id="PTHR44688:SF16">
    <property type="entry name" value="DNA-BINDING TRANSCRIPTIONAL ACTIVATOR DEVR_DOSR"/>
    <property type="match status" value="1"/>
</dbReference>
<dbReference type="Pfam" id="PF03472">
    <property type="entry name" value="Autoind_bind"/>
    <property type="match status" value="1"/>
</dbReference>
<dbReference type="Gene3D" id="3.30.450.80">
    <property type="entry name" value="Transcription factor LuxR-like, autoinducer-binding domain"/>
    <property type="match status" value="1"/>
</dbReference>
<proteinExistence type="predicted"/>
<evidence type="ECO:0000256" key="2">
    <source>
        <dbReference type="ARBA" id="ARBA00023125"/>
    </source>
</evidence>
<dbReference type="GO" id="GO:0006355">
    <property type="term" value="P:regulation of DNA-templated transcription"/>
    <property type="evidence" value="ECO:0007669"/>
    <property type="project" value="InterPro"/>
</dbReference>
<dbReference type="InterPro" id="IPR036693">
    <property type="entry name" value="TF_LuxR_autoind-bd_dom_sf"/>
</dbReference>
<dbReference type="InterPro" id="IPR005143">
    <property type="entry name" value="TF_LuxR_autoind-bd_dom"/>
</dbReference>
<organism evidence="5 6">
    <name type="scientific">Sedimentitalea nanhaiensis</name>
    <dbReference type="NCBI Taxonomy" id="999627"/>
    <lineage>
        <taxon>Bacteria</taxon>
        <taxon>Pseudomonadati</taxon>
        <taxon>Pseudomonadota</taxon>
        <taxon>Alphaproteobacteria</taxon>
        <taxon>Rhodobacterales</taxon>
        <taxon>Paracoccaceae</taxon>
        <taxon>Sedimentitalea</taxon>
    </lineage>
</organism>
<sequence>MHTIIDLLKRDIGKASSVGGIVDAAHDVARRAGFDAMIYDFSPVATTPEGTLVIPSHLSHREAPADMRQLWCEQKYHQHDPVQQIALKTSAPFVWSYRQNGRHTALASHLKKEHEPVTAYLHDTNLTCGITVPLHRSTGGFATFTVIQKDAGPSFIRDTRDVLQSVGLMGQIMHDAALPHLATDQTQATIAALTPREAECLHLSAQGHTAKEIADQIGRSVPTATLHLKSATAKLRARNRAHAVALALHYRLIEL</sequence>
<accession>A0A1I7BUN4</accession>
<keyword evidence="3" id="KW-0804">Transcription</keyword>
<feature type="domain" description="HTH luxR-type" evidence="4">
    <location>
        <begin position="186"/>
        <end position="251"/>
    </location>
</feature>
<evidence type="ECO:0000256" key="3">
    <source>
        <dbReference type="ARBA" id="ARBA00023163"/>
    </source>
</evidence>